<dbReference type="RefSeq" id="WP_345702840.1">
    <property type="nucleotide sequence ID" value="NZ_BAABJP010000010.1"/>
</dbReference>
<feature type="region of interest" description="Disordered" evidence="1">
    <location>
        <begin position="42"/>
        <end position="69"/>
    </location>
</feature>
<sequence length="69" mass="7374">MKAITVHDRDAGIDGLELTDMPYPNAAENDVIVQVHAAGFTPGELNWPGTPGTKHAPTVRRLGEPPSRS</sequence>
<keyword evidence="3" id="KW-1185">Reference proteome</keyword>
<evidence type="ECO:0000313" key="2">
    <source>
        <dbReference type="EMBL" id="GAA5156221.1"/>
    </source>
</evidence>
<dbReference type="Gene3D" id="3.90.180.10">
    <property type="entry name" value="Medium-chain alcohol dehydrogenases, catalytic domain"/>
    <property type="match status" value="1"/>
</dbReference>
<accession>A0ABP9Q3S2</accession>
<proteinExistence type="predicted"/>
<dbReference type="EMBL" id="BAABJP010000010">
    <property type="protein sequence ID" value="GAA5156221.1"/>
    <property type="molecule type" value="Genomic_DNA"/>
</dbReference>
<name>A0ABP9Q3S2_9PSEU</name>
<protein>
    <submittedName>
        <fullName evidence="2">Uncharacterized protein</fullName>
    </submittedName>
</protein>
<evidence type="ECO:0000313" key="3">
    <source>
        <dbReference type="Proteomes" id="UP001428817"/>
    </source>
</evidence>
<evidence type="ECO:0000256" key="1">
    <source>
        <dbReference type="SAM" id="MobiDB-lite"/>
    </source>
</evidence>
<dbReference type="SUPFAM" id="SSF50129">
    <property type="entry name" value="GroES-like"/>
    <property type="match status" value="1"/>
</dbReference>
<reference evidence="3" key="1">
    <citation type="journal article" date="2019" name="Int. J. Syst. Evol. Microbiol.">
        <title>The Global Catalogue of Microorganisms (GCM) 10K type strain sequencing project: providing services to taxonomists for standard genome sequencing and annotation.</title>
        <authorList>
            <consortium name="The Broad Institute Genomics Platform"/>
            <consortium name="The Broad Institute Genome Sequencing Center for Infectious Disease"/>
            <person name="Wu L."/>
            <person name="Ma J."/>
        </authorList>
    </citation>
    <scope>NUCLEOTIDE SEQUENCE [LARGE SCALE GENOMIC DNA]</scope>
    <source>
        <strain evidence="3">JCM 18303</strain>
    </source>
</reference>
<organism evidence="2 3">
    <name type="scientific">Pseudonocardia eucalypti</name>
    <dbReference type="NCBI Taxonomy" id="648755"/>
    <lineage>
        <taxon>Bacteria</taxon>
        <taxon>Bacillati</taxon>
        <taxon>Actinomycetota</taxon>
        <taxon>Actinomycetes</taxon>
        <taxon>Pseudonocardiales</taxon>
        <taxon>Pseudonocardiaceae</taxon>
        <taxon>Pseudonocardia</taxon>
    </lineage>
</organism>
<gene>
    <name evidence="2" type="ORF">GCM10023321_31570</name>
</gene>
<dbReference type="InterPro" id="IPR011032">
    <property type="entry name" value="GroES-like_sf"/>
</dbReference>
<comment type="caution">
    <text evidence="2">The sequence shown here is derived from an EMBL/GenBank/DDBJ whole genome shotgun (WGS) entry which is preliminary data.</text>
</comment>
<dbReference type="Proteomes" id="UP001428817">
    <property type="component" value="Unassembled WGS sequence"/>
</dbReference>